<evidence type="ECO:0000313" key="2">
    <source>
        <dbReference type="Proteomes" id="UP001412067"/>
    </source>
</evidence>
<dbReference type="EMBL" id="JBBWWR010000015">
    <property type="protein sequence ID" value="KAK8950031.1"/>
    <property type="molecule type" value="Genomic_DNA"/>
</dbReference>
<proteinExistence type="predicted"/>
<evidence type="ECO:0000313" key="1">
    <source>
        <dbReference type="EMBL" id="KAK8950031.1"/>
    </source>
</evidence>
<comment type="caution">
    <text evidence="1">The sequence shown here is derived from an EMBL/GenBank/DDBJ whole genome shotgun (WGS) entry which is preliminary data.</text>
</comment>
<sequence length="219" mass="24487">MQHELITPVLSGTLNVLKACRDAGIKRVCCNFGSVWRGGGGGHEHDRYDPSFVNPDLTKEILSTFMLKTSFLFFDNSLNRSHVNIHSMTLAFLSKFTGAKKLCQAEFSSASAVNWNPNWPKDKLMDKLSWSDQDFCKKTQTAVNTISSFLLSIVKERPAQNICVAHASDLRDLVGRLKISYPNYSYQQNTGAKSYVHHHETSSQALPVGISLCVRFNVV</sequence>
<accession>A0ABR2LT19</accession>
<protein>
    <submittedName>
        <fullName evidence="1">Uncharacterized protein</fullName>
    </submittedName>
</protein>
<reference evidence="1 2" key="1">
    <citation type="journal article" date="2022" name="Nat. Plants">
        <title>Genomes of leafy and leafless Platanthera orchids illuminate the evolution of mycoheterotrophy.</title>
        <authorList>
            <person name="Li M.H."/>
            <person name="Liu K.W."/>
            <person name="Li Z."/>
            <person name="Lu H.C."/>
            <person name="Ye Q.L."/>
            <person name="Zhang D."/>
            <person name="Wang J.Y."/>
            <person name="Li Y.F."/>
            <person name="Zhong Z.M."/>
            <person name="Liu X."/>
            <person name="Yu X."/>
            <person name="Liu D.K."/>
            <person name="Tu X.D."/>
            <person name="Liu B."/>
            <person name="Hao Y."/>
            <person name="Liao X.Y."/>
            <person name="Jiang Y.T."/>
            <person name="Sun W.H."/>
            <person name="Chen J."/>
            <person name="Chen Y.Q."/>
            <person name="Ai Y."/>
            <person name="Zhai J.W."/>
            <person name="Wu S.S."/>
            <person name="Zhou Z."/>
            <person name="Hsiao Y.Y."/>
            <person name="Wu W.L."/>
            <person name="Chen Y.Y."/>
            <person name="Lin Y.F."/>
            <person name="Hsu J.L."/>
            <person name="Li C.Y."/>
            <person name="Wang Z.W."/>
            <person name="Zhao X."/>
            <person name="Zhong W.Y."/>
            <person name="Ma X.K."/>
            <person name="Ma L."/>
            <person name="Huang J."/>
            <person name="Chen G.Z."/>
            <person name="Huang M.Z."/>
            <person name="Huang L."/>
            <person name="Peng D.H."/>
            <person name="Luo Y.B."/>
            <person name="Zou S.Q."/>
            <person name="Chen S.P."/>
            <person name="Lan S."/>
            <person name="Tsai W.C."/>
            <person name="Van de Peer Y."/>
            <person name="Liu Z.J."/>
        </authorList>
    </citation>
    <scope>NUCLEOTIDE SEQUENCE [LARGE SCALE GENOMIC DNA]</scope>
    <source>
        <strain evidence="1">Lor288</strain>
    </source>
</reference>
<keyword evidence="2" id="KW-1185">Reference proteome</keyword>
<gene>
    <name evidence="1" type="ORF">KSP40_PGU007253</name>
</gene>
<name>A0ABR2LT19_9ASPA</name>
<organism evidence="1 2">
    <name type="scientific">Platanthera guangdongensis</name>
    <dbReference type="NCBI Taxonomy" id="2320717"/>
    <lineage>
        <taxon>Eukaryota</taxon>
        <taxon>Viridiplantae</taxon>
        <taxon>Streptophyta</taxon>
        <taxon>Embryophyta</taxon>
        <taxon>Tracheophyta</taxon>
        <taxon>Spermatophyta</taxon>
        <taxon>Magnoliopsida</taxon>
        <taxon>Liliopsida</taxon>
        <taxon>Asparagales</taxon>
        <taxon>Orchidaceae</taxon>
        <taxon>Orchidoideae</taxon>
        <taxon>Orchideae</taxon>
        <taxon>Orchidinae</taxon>
        <taxon>Platanthera</taxon>
    </lineage>
</organism>
<dbReference type="Proteomes" id="UP001412067">
    <property type="component" value="Unassembled WGS sequence"/>
</dbReference>